<protein>
    <submittedName>
        <fullName evidence="2">DUF1120 domain-containing protein</fullName>
    </submittedName>
</protein>
<comment type="caution">
    <text evidence="2">The sequence shown here is derived from an EMBL/GenBank/DDBJ whole genome shotgun (WGS) entry which is preliminary data.</text>
</comment>
<evidence type="ECO:0000313" key="3">
    <source>
        <dbReference type="Proteomes" id="UP000814126"/>
    </source>
</evidence>
<dbReference type="Pfam" id="PF06551">
    <property type="entry name" value="DUF1120"/>
    <property type="match status" value="1"/>
</dbReference>
<dbReference type="GeneID" id="45486355"/>
<organism evidence="2 3">
    <name type="scientific">Pseudomonas poae</name>
    <dbReference type="NCBI Taxonomy" id="200451"/>
    <lineage>
        <taxon>Bacteria</taxon>
        <taxon>Pseudomonadati</taxon>
        <taxon>Pseudomonadota</taxon>
        <taxon>Gammaproteobacteria</taxon>
        <taxon>Pseudomonadales</taxon>
        <taxon>Pseudomonadaceae</taxon>
        <taxon>Pseudomonas</taxon>
    </lineage>
</organism>
<dbReference type="Proteomes" id="UP000814126">
    <property type="component" value="Unassembled WGS sequence"/>
</dbReference>
<evidence type="ECO:0000313" key="2">
    <source>
        <dbReference type="EMBL" id="MCF5654779.1"/>
    </source>
</evidence>
<dbReference type="RefSeq" id="WP_015371232.1">
    <property type="nucleotide sequence ID" value="NZ_CP142150.1"/>
</dbReference>
<reference evidence="2" key="1">
    <citation type="submission" date="2019-11" db="EMBL/GenBank/DDBJ databases">
        <title>Epiphytic Pseudomonas syringae from cherry orchards.</title>
        <authorList>
            <person name="Hulin M.T."/>
        </authorList>
    </citation>
    <scope>NUCLEOTIDE SEQUENCE</scope>
    <source>
        <strain evidence="2">PA-2-1F</strain>
    </source>
</reference>
<dbReference type="AlphaFoldDB" id="A0AAP2RZT1"/>
<dbReference type="SUPFAM" id="SSF49401">
    <property type="entry name" value="Bacterial adhesins"/>
    <property type="match status" value="1"/>
</dbReference>
<feature type="chain" id="PRO_5042955206" evidence="1">
    <location>
        <begin position="23"/>
        <end position="209"/>
    </location>
</feature>
<evidence type="ECO:0000256" key="1">
    <source>
        <dbReference type="SAM" id="SignalP"/>
    </source>
</evidence>
<feature type="signal peptide" evidence="1">
    <location>
        <begin position="1"/>
        <end position="22"/>
    </location>
</feature>
<sequence length="209" mass="22173">MKKPLVACSTILLSACLGNAFAASNIDLSVKGLITPSACTPGLSSNGDVDLGKISAKDLKQDTYTLLPERTLQMSIDCDASTLFALQGTDNRASSSTTSTGYGLGLIDNTQKIGRYHFLMSNSVADEVTIAALESLDGGQTWMELDDAMWQRKNLAAFGSRTNGQWAPVPIKALTTDLIVAPIISPAKDLNLANEVQIDGSATLEVKYL</sequence>
<keyword evidence="1" id="KW-0732">Signal</keyword>
<dbReference type="InterPro" id="IPR008966">
    <property type="entry name" value="Adhesion_dom_sf"/>
</dbReference>
<dbReference type="EMBL" id="WJZX01000016">
    <property type="protein sequence ID" value="MCF5654779.1"/>
    <property type="molecule type" value="Genomic_DNA"/>
</dbReference>
<name>A0AAP2RZT1_9PSED</name>
<proteinExistence type="predicted"/>
<gene>
    <name evidence="2" type="ORF">GIV46_07075</name>
</gene>
<dbReference type="PROSITE" id="PS51257">
    <property type="entry name" value="PROKAR_LIPOPROTEIN"/>
    <property type="match status" value="1"/>
</dbReference>
<accession>A0AAP2RZT1</accession>
<dbReference type="InterPro" id="IPR010546">
    <property type="entry name" value="DUF1120"/>
</dbReference>